<name>A0ABD5TXG8_9EURY</name>
<dbReference type="InterPro" id="IPR036390">
    <property type="entry name" value="WH_DNA-bd_sf"/>
</dbReference>
<gene>
    <name evidence="3" type="ORF">ACFQEV_10035</name>
</gene>
<sequence length="264" mass="29210">MRSEDISETLRLLCRREGVLRRVDSEGSRKRDLIEELAVSRSTVDRSLRELVDAGLVSRSGGVYRRTLAGELALEEYDRISRRLDGLMGSPSFLDGLPAESDADPVLFDGATVSEAERQSPSAPIHSFTELLERSSYVVGFASAVFPAEVETYREQLRRGELVSRMVVTDSVCERLVSQYGDAVQEGLETGRIDVRRAPDLPSYTLVVGSTTDCAEVGLVSHTSNGVRGVLRNDDPEAVEWARRRIATYWRTSEVVCPPARGDD</sequence>
<dbReference type="InterPro" id="IPR013561">
    <property type="entry name" value="FilR1_middle_dom"/>
</dbReference>
<accession>A0ABD5TXG8</accession>
<evidence type="ECO:0000259" key="1">
    <source>
        <dbReference type="Pfam" id="PF08350"/>
    </source>
</evidence>
<keyword evidence="4" id="KW-1185">Reference proteome</keyword>
<dbReference type="AlphaFoldDB" id="A0ABD5TXG8"/>
<proteinExistence type="predicted"/>
<dbReference type="RefSeq" id="WP_379695438.1">
    <property type="nucleotide sequence ID" value="NZ_JBHSXH010000015.1"/>
</dbReference>
<evidence type="ECO:0000259" key="2">
    <source>
        <dbReference type="Pfam" id="PF25213"/>
    </source>
</evidence>
<protein>
    <submittedName>
        <fullName evidence="3">Helix-turn-helix transcriptional regulator</fullName>
    </submittedName>
</protein>
<feature type="domain" description="Methanogenesis regulatory protein FilR1 middle" evidence="1">
    <location>
        <begin position="121"/>
        <end position="251"/>
    </location>
</feature>
<dbReference type="Pfam" id="PF25213">
    <property type="entry name" value="HVO_A0261_N"/>
    <property type="match status" value="1"/>
</dbReference>
<dbReference type="Proteomes" id="UP001596408">
    <property type="component" value="Unassembled WGS sequence"/>
</dbReference>
<dbReference type="InterPro" id="IPR036388">
    <property type="entry name" value="WH-like_DNA-bd_sf"/>
</dbReference>
<evidence type="ECO:0000313" key="3">
    <source>
        <dbReference type="EMBL" id="MFC6825323.1"/>
    </source>
</evidence>
<dbReference type="Pfam" id="PF08350">
    <property type="entry name" value="FilR1_middle"/>
    <property type="match status" value="1"/>
</dbReference>
<dbReference type="Gene3D" id="1.10.10.10">
    <property type="entry name" value="Winged helix-like DNA-binding domain superfamily/Winged helix DNA-binding domain"/>
    <property type="match status" value="1"/>
</dbReference>
<dbReference type="SUPFAM" id="SSF46785">
    <property type="entry name" value="Winged helix' DNA-binding domain"/>
    <property type="match status" value="1"/>
</dbReference>
<dbReference type="InterPro" id="IPR057527">
    <property type="entry name" value="HVO_A0261-like_N"/>
</dbReference>
<dbReference type="EMBL" id="JBHSXH010000015">
    <property type="protein sequence ID" value="MFC6825323.1"/>
    <property type="molecule type" value="Genomic_DNA"/>
</dbReference>
<feature type="domain" description="HVO-A0261-like N-terminal" evidence="2">
    <location>
        <begin position="9"/>
        <end position="83"/>
    </location>
</feature>
<evidence type="ECO:0000313" key="4">
    <source>
        <dbReference type="Proteomes" id="UP001596408"/>
    </source>
</evidence>
<organism evidence="3 4">
    <name type="scientific">Halopelagius fulvigenes</name>
    <dbReference type="NCBI Taxonomy" id="1198324"/>
    <lineage>
        <taxon>Archaea</taxon>
        <taxon>Methanobacteriati</taxon>
        <taxon>Methanobacteriota</taxon>
        <taxon>Stenosarchaea group</taxon>
        <taxon>Halobacteria</taxon>
        <taxon>Halobacteriales</taxon>
        <taxon>Haloferacaceae</taxon>
    </lineage>
</organism>
<comment type="caution">
    <text evidence="3">The sequence shown here is derived from an EMBL/GenBank/DDBJ whole genome shotgun (WGS) entry which is preliminary data.</text>
</comment>
<reference evidence="3 4" key="1">
    <citation type="journal article" date="2019" name="Int. J. Syst. Evol. Microbiol.">
        <title>The Global Catalogue of Microorganisms (GCM) 10K type strain sequencing project: providing services to taxonomists for standard genome sequencing and annotation.</title>
        <authorList>
            <consortium name="The Broad Institute Genomics Platform"/>
            <consortium name="The Broad Institute Genome Sequencing Center for Infectious Disease"/>
            <person name="Wu L."/>
            <person name="Ma J."/>
        </authorList>
    </citation>
    <scope>NUCLEOTIDE SEQUENCE [LARGE SCALE GENOMIC DNA]</scope>
    <source>
        <strain evidence="3 4">YIM 94188</strain>
    </source>
</reference>